<dbReference type="GO" id="GO:0031956">
    <property type="term" value="F:medium-chain fatty acid-CoA ligase activity"/>
    <property type="evidence" value="ECO:0007669"/>
    <property type="project" value="TreeGrafter"/>
</dbReference>
<feature type="domain" description="AMP-binding enzyme C-terminal" evidence="3">
    <location>
        <begin position="56"/>
        <end position="128"/>
    </location>
</feature>
<evidence type="ECO:0000256" key="1">
    <source>
        <dbReference type="ARBA" id="ARBA00006432"/>
    </source>
</evidence>
<protein>
    <submittedName>
        <fullName evidence="4">Unannotated protein</fullName>
    </submittedName>
</protein>
<dbReference type="InterPro" id="IPR025110">
    <property type="entry name" value="AMP-bd_C"/>
</dbReference>
<dbReference type="PANTHER" id="PTHR43201">
    <property type="entry name" value="ACYL-COA SYNTHETASE"/>
    <property type="match status" value="1"/>
</dbReference>
<sequence>MFSGYYNRPDKTSEVLVNGEYFTGDIGRIDAAGYIYVTDRATDMIITGGMNVYPAEVEAYLAQLTQIAEVAVVGTPDAKWGETVTAVVVLKNGQTISQEDILRHVKTGLASYKKPTQIVFADSLPRNAGMKVQKHILKASLKEGKL</sequence>
<proteinExistence type="inferred from homology"/>
<dbReference type="SUPFAM" id="SSF56801">
    <property type="entry name" value="Acetyl-CoA synthetase-like"/>
    <property type="match status" value="1"/>
</dbReference>
<evidence type="ECO:0000313" key="4">
    <source>
        <dbReference type="EMBL" id="CAB4795502.1"/>
    </source>
</evidence>
<dbReference type="FunFam" id="3.30.300.30:FF:000008">
    <property type="entry name" value="2,3-dihydroxybenzoate-AMP ligase"/>
    <property type="match status" value="1"/>
</dbReference>
<keyword evidence="2" id="KW-0436">Ligase</keyword>
<dbReference type="GO" id="GO:0006631">
    <property type="term" value="P:fatty acid metabolic process"/>
    <property type="evidence" value="ECO:0007669"/>
    <property type="project" value="TreeGrafter"/>
</dbReference>
<dbReference type="Pfam" id="PF13193">
    <property type="entry name" value="AMP-binding_C"/>
    <property type="match status" value="1"/>
</dbReference>
<gene>
    <name evidence="4" type="ORF">UFOPK3004_00331</name>
</gene>
<dbReference type="InterPro" id="IPR045851">
    <property type="entry name" value="AMP-bd_C_sf"/>
</dbReference>
<reference evidence="4" key="1">
    <citation type="submission" date="2020-05" db="EMBL/GenBank/DDBJ databases">
        <authorList>
            <person name="Chiriac C."/>
            <person name="Salcher M."/>
            <person name="Ghai R."/>
            <person name="Kavagutti S V."/>
        </authorList>
    </citation>
    <scope>NUCLEOTIDE SEQUENCE</scope>
</reference>
<dbReference type="InterPro" id="IPR042099">
    <property type="entry name" value="ANL_N_sf"/>
</dbReference>
<organism evidence="4">
    <name type="scientific">freshwater metagenome</name>
    <dbReference type="NCBI Taxonomy" id="449393"/>
    <lineage>
        <taxon>unclassified sequences</taxon>
        <taxon>metagenomes</taxon>
        <taxon>ecological metagenomes</taxon>
    </lineage>
</organism>
<evidence type="ECO:0000256" key="2">
    <source>
        <dbReference type="ARBA" id="ARBA00022598"/>
    </source>
</evidence>
<dbReference type="PANTHER" id="PTHR43201:SF5">
    <property type="entry name" value="MEDIUM-CHAIN ACYL-COA LIGASE ACSF2, MITOCHONDRIAL"/>
    <property type="match status" value="1"/>
</dbReference>
<dbReference type="EMBL" id="CAFAAL010000015">
    <property type="protein sequence ID" value="CAB4795502.1"/>
    <property type="molecule type" value="Genomic_DNA"/>
</dbReference>
<dbReference type="Gene3D" id="3.40.50.12780">
    <property type="entry name" value="N-terminal domain of ligase-like"/>
    <property type="match status" value="1"/>
</dbReference>
<name>A0A6J6XFF6_9ZZZZ</name>
<dbReference type="AlphaFoldDB" id="A0A6J6XFF6"/>
<dbReference type="Gene3D" id="3.30.300.30">
    <property type="match status" value="1"/>
</dbReference>
<accession>A0A6J6XFF6</accession>
<evidence type="ECO:0000259" key="3">
    <source>
        <dbReference type="Pfam" id="PF13193"/>
    </source>
</evidence>
<comment type="similarity">
    <text evidence="1">Belongs to the ATP-dependent AMP-binding enzyme family.</text>
</comment>